<organism evidence="1 2">
    <name type="scientific">Brassica carinata</name>
    <name type="common">Ethiopian mustard</name>
    <name type="synonym">Abyssinian cabbage</name>
    <dbReference type="NCBI Taxonomy" id="52824"/>
    <lineage>
        <taxon>Eukaryota</taxon>
        <taxon>Viridiplantae</taxon>
        <taxon>Streptophyta</taxon>
        <taxon>Embryophyta</taxon>
        <taxon>Tracheophyta</taxon>
        <taxon>Spermatophyta</taxon>
        <taxon>Magnoliopsida</taxon>
        <taxon>eudicotyledons</taxon>
        <taxon>Gunneridae</taxon>
        <taxon>Pentapetalae</taxon>
        <taxon>rosids</taxon>
        <taxon>malvids</taxon>
        <taxon>Brassicales</taxon>
        <taxon>Brassicaceae</taxon>
        <taxon>Brassiceae</taxon>
        <taxon>Brassica</taxon>
    </lineage>
</organism>
<gene>
    <name evidence="1" type="ORF">Bca52824_033987</name>
</gene>
<dbReference type="OrthoDB" id="10353740at2759"/>
<dbReference type="Gene3D" id="2.40.50.140">
    <property type="entry name" value="Nucleic acid-binding proteins"/>
    <property type="match status" value="1"/>
</dbReference>
<reference evidence="1 2" key="1">
    <citation type="submission" date="2020-02" db="EMBL/GenBank/DDBJ databases">
        <authorList>
            <person name="Ma Q."/>
            <person name="Huang Y."/>
            <person name="Song X."/>
            <person name="Pei D."/>
        </authorList>
    </citation>
    <scope>NUCLEOTIDE SEQUENCE [LARGE SCALE GENOMIC DNA]</scope>
    <source>
        <strain evidence="1">Sxm20200214</strain>
        <tissue evidence="1">Leaf</tissue>
    </source>
</reference>
<dbReference type="EMBL" id="JAAMPC010000007">
    <property type="protein sequence ID" value="KAG2305336.1"/>
    <property type="molecule type" value="Genomic_DNA"/>
</dbReference>
<dbReference type="AlphaFoldDB" id="A0A8X7SF54"/>
<name>A0A8X7SF54_BRACI</name>
<comment type="caution">
    <text evidence="1">The sequence shown here is derived from an EMBL/GenBank/DDBJ whole genome shotgun (WGS) entry which is preliminary data.</text>
</comment>
<dbReference type="Proteomes" id="UP000886595">
    <property type="component" value="Unassembled WGS sequence"/>
</dbReference>
<evidence type="ECO:0000313" key="1">
    <source>
        <dbReference type="EMBL" id="KAG2305336.1"/>
    </source>
</evidence>
<proteinExistence type="predicted"/>
<dbReference type="InterPro" id="IPR012340">
    <property type="entry name" value="NA-bd_OB-fold"/>
</dbReference>
<evidence type="ECO:0008006" key="3">
    <source>
        <dbReference type="Google" id="ProtNLM"/>
    </source>
</evidence>
<keyword evidence="2" id="KW-1185">Reference proteome</keyword>
<sequence length="107" mass="12285">MMGSVFSAIGDSRVQSNFQTSNSIRNFILNSKKKSAPLADLKAGKCSFTVEVRLLRFWKAKNFKRNGELMRVYMIFVDVKSTSMPATMYVNHLVTFRHRLNTDETDL</sequence>
<evidence type="ECO:0000313" key="2">
    <source>
        <dbReference type="Proteomes" id="UP000886595"/>
    </source>
</evidence>
<accession>A0A8X7SF54</accession>
<protein>
    <recommendedName>
        <fullName evidence="3">DUF223 domain-containing protein</fullName>
    </recommendedName>
</protein>